<evidence type="ECO:0000256" key="4">
    <source>
        <dbReference type="ARBA" id="ARBA00022801"/>
    </source>
</evidence>
<accession>A0A8S3YQ29</accession>
<dbReference type="PANTHER" id="PTHR11668:SF300">
    <property type="entry name" value="SERINE_THREONINE-PROTEIN PHOSPHATASE"/>
    <property type="match status" value="1"/>
</dbReference>
<dbReference type="Gene3D" id="3.60.21.10">
    <property type="match status" value="1"/>
</dbReference>
<comment type="similarity">
    <text evidence="2 11">Belongs to the PPP phosphatase family.</text>
</comment>
<dbReference type="OrthoDB" id="6043382at2759"/>
<proteinExistence type="inferred from homology"/>
<evidence type="ECO:0000256" key="3">
    <source>
        <dbReference type="ARBA" id="ARBA00022723"/>
    </source>
</evidence>
<feature type="domain" description="Serine/threonine specific protein phosphatases" evidence="12">
    <location>
        <begin position="121"/>
        <end position="126"/>
    </location>
</feature>
<dbReference type="FunFam" id="3.60.21.10:FF:000026">
    <property type="entry name" value="Serine/threonine-protein phosphatase"/>
    <property type="match status" value="1"/>
</dbReference>
<dbReference type="InterPro" id="IPR006186">
    <property type="entry name" value="Ser/Thr-sp_prot-phosphatase"/>
</dbReference>
<dbReference type="AlphaFoldDB" id="A0A8S3YQ29"/>
<evidence type="ECO:0000256" key="2">
    <source>
        <dbReference type="ARBA" id="ARBA00008294"/>
    </source>
</evidence>
<organism evidence="13 14">
    <name type="scientific">Candidula unifasciata</name>
    <dbReference type="NCBI Taxonomy" id="100452"/>
    <lineage>
        <taxon>Eukaryota</taxon>
        <taxon>Metazoa</taxon>
        <taxon>Spiralia</taxon>
        <taxon>Lophotrochozoa</taxon>
        <taxon>Mollusca</taxon>
        <taxon>Gastropoda</taxon>
        <taxon>Heterobranchia</taxon>
        <taxon>Euthyneura</taxon>
        <taxon>Panpulmonata</taxon>
        <taxon>Eupulmonata</taxon>
        <taxon>Stylommatophora</taxon>
        <taxon>Helicina</taxon>
        <taxon>Helicoidea</taxon>
        <taxon>Geomitridae</taxon>
        <taxon>Candidula</taxon>
    </lineage>
</organism>
<evidence type="ECO:0000259" key="12">
    <source>
        <dbReference type="PROSITE" id="PS00125"/>
    </source>
</evidence>
<dbReference type="PANTHER" id="PTHR11668">
    <property type="entry name" value="SERINE/THREONINE PROTEIN PHOSPHATASE"/>
    <property type="match status" value="1"/>
</dbReference>
<dbReference type="GO" id="GO:0004722">
    <property type="term" value="F:protein serine/threonine phosphatase activity"/>
    <property type="evidence" value="ECO:0007669"/>
    <property type="project" value="UniProtKB-EC"/>
</dbReference>
<dbReference type="Pfam" id="PF00149">
    <property type="entry name" value="Metallophos"/>
    <property type="match status" value="1"/>
</dbReference>
<dbReference type="Pfam" id="PF16891">
    <property type="entry name" value="STPPase_N"/>
    <property type="match status" value="1"/>
</dbReference>
<evidence type="ECO:0000256" key="10">
    <source>
        <dbReference type="PIRSR" id="PIRSR033096-1"/>
    </source>
</evidence>
<dbReference type="Proteomes" id="UP000678393">
    <property type="component" value="Unassembled WGS sequence"/>
</dbReference>
<dbReference type="InterPro" id="IPR031675">
    <property type="entry name" value="STPPase_N"/>
</dbReference>
<dbReference type="SMART" id="SM00156">
    <property type="entry name" value="PP2Ac"/>
    <property type="match status" value="1"/>
</dbReference>
<dbReference type="GO" id="GO:0046872">
    <property type="term" value="F:metal ion binding"/>
    <property type="evidence" value="ECO:0007669"/>
    <property type="project" value="UniProtKB-KW"/>
</dbReference>
<dbReference type="GO" id="GO:0018991">
    <property type="term" value="P:egg-laying behavior"/>
    <property type="evidence" value="ECO:0007669"/>
    <property type="project" value="UniProtKB-ARBA"/>
</dbReference>
<dbReference type="GO" id="GO:0007060">
    <property type="term" value="P:male meiosis chromosome segregation"/>
    <property type="evidence" value="ECO:0007669"/>
    <property type="project" value="UniProtKB-ARBA"/>
</dbReference>
<comment type="caution">
    <text evidence="13">The sequence shown here is derived from an EMBL/GenBank/DDBJ whole genome shotgun (WGS) entry which is preliminary data.</text>
</comment>
<evidence type="ECO:0000256" key="9">
    <source>
        <dbReference type="ARBA" id="ARBA00054219"/>
    </source>
</evidence>
<evidence type="ECO:0000256" key="5">
    <source>
        <dbReference type="ARBA" id="ARBA00022912"/>
    </source>
</evidence>
<keyword evidence="14" id="KW-1185">Reference proteome</keyword>
<dbReference type="GO" id="GO:0031272">
    <property type="term" value="P:regulation of pseudopodium assembly"/>
    <property type="evidence" value="ECO:0007669"/>
    <property type="project" value="UniProtKB-ARBA"/>
</dbReference>
<evidence type="ECO:0000256" key="1">
    <source>
        <dbReference type="ARBA" id="ARBA00001936"/>
    </source>
</evidence>
<comment type="catalytic activity">
    <reaction evidence="8 11">
        <text>O-phospho-L-threonyl-[protein] + H2O = L-threonyl-[protein] + phosphate</text>
        <dbReference type="Rhea" id="RHEA:47004"/>
        <dbReference type="Rhea" id="RHEA-COMP:11060"/>
        <dbReference type="Rhea" id="RHEA-COMP:11605"/>
        <dbReference type="ChEBI" id="CHEBI:15377"/>
        <dbReference type="ChEBI" id="CHEBI:30013"/>
        <dbReference type="ChEBI" id="CHEBI:43474"/>
        <dbReference type="ChEBI" id="CHEBI:61977"/>
        <dbReference type="EC" id="3.1.3.16"/>
    </reaction>
</comment>
<dbReference type="GO" id="GO:0005737">
    <property type="term" value="C:cytoplasm"/>
    <property type="evidence" value="ECO:0007669"/>
    <property type="project" value="TreeGrafter"/>
</dbReference>
<dbReference type="EMBL" id="CAJHNH020000336">
    <property type="protein sequence ID" value="CAG5117040.1"/>
    <property type="molecule type" value="Genomic_DNA"/>
</dbReference>
<comment type="function">
    <text evidence="9">Probable phosphatase which plays a redundant role with gsp-4 in spermatogenesis by regulating sister chromatid segregation during meiosis. In addition, involved in sperm motility by controlling the dynamic disassembly of major sperm proteins (MSP) in the spermatozoan pseudopodium.</text>
</comment>
<keyword evidence="5" id="KW-0904">Protein phosphatase</keyword>
<feature type="active site" description="Proton donor/acceptor" evidence="10">
    <location>
        <position position="125"/>
    </location>
</feature>
<protein>
    <recommendedName>
        <fullName evidence="11">Serine/threonine-protein phosphatase</fullName>
        <ecNumber evidence="11">3.1.3.16</ecNumber>
    </recommendedName>
</protein>
<evidence type="ECO:0000256" key="6">
    <source>
        <dbReference type="ARBA" id="ARBA00023211"/>
    </source>
</evidence>
<evidence type="ECO:0000313" key="13">
    <source>
        <dbReference type="EMBL" id="CAG5117040.1"/>
    </source>
</evidence>
<dbReference type="GO" id="GO:0005634">
    <property type="term" value="C:nucleus"/>
    <property type="evidence" value="ECO:0007669"/>
    <property type="project" value="TreeGrafter"/>
</dbReference>
<comment type="catalytic activity">
    <reaction evidence="7">
        <text>O-phospho-L-seryl-[protein] + H2O = L-seryl-[protein] + phosphate</text>
        <dbReference type="Rhea" id="RHEA:20629"/>
        <dbReference type="Rhea" id="RHEA-COMP:9863"/>
        <dbReference type="Rhea" id="RHEA-COMP:11604"/>
        <dbReference type="ChEBI" id="CHEBI:15377"/>
        <dbReference type="ChEBI" id="CHEBI:29999"/>
        <dbReference type="ChEBI" id="CHEBI:43474"/>
        <dbReference type="ChEBI" id="CHEBI:83421"/>
        <dbReference type="EC" id="3.1.3.16"/>
    </reaction>
</comment>
<dbReference type="EC" id="3.1.3.16" evidence="11"/>
<dbReference type="SUPFAM" id="SSF56300">
    <property type="entry name" value="Metallo-dependent phosphatases"/>
    <property type="match status" value="1"/>
</dbReference>
<gene>
    <name evidence="13" type="ORF">CUNI_LOCUS2598</name>
</gene>
<evidence type="ECO:0000313" key="14">
    <source>
        <dbReference type="Proteomes" id="UP000678393"/>
    </source>
</evidence>
<dbReference type="GO" id="GO:0097723">
    <property type="term" value="P:amoeboid sperm motility"/>
    <property type="evidence" value="ECO:0007669"/>
    <property type="project" value="UniProtKB-ARBA"/>
</dbReference>
<dbReference type="InterPro" id="IPR004843">
    <property type="entry name" value="Calcineurin-like_PHP"/>
</dbReference>
<dbReference type="InterPro" id="IPR050341">
    <property type="entry name" value="PP1_catalytic_subunit"/>
</dbReference>
<name>A0A8S3YQ29_9EUPU</name>
<dbReference type="PRINTS" id="PR00114">
    <property type="entry name" value="STPHPHTASE"/>
</dbReference>
<reference evidence="13" key="1">
    <citation type="submission" date="2021-04" db="EMBL/GenBank/DDBJ databases">
        <authorList>
            <consortium name="Molecular Ecology Group"/>
        </authorList>
    </citation>
    <scope>NUCLEOTIDE SEQUENCE</scope>
</reference>
<dbReference type="GO" id="GO:0031143">
    <property type="term" value="C:pseudopodium"/>
    <property type="evidence" value="ECO:0007669"/>
    <property type="project" value="UniProtKB-ARBA"/>
</dbReference>
<dbReference type="PIRSF" id="PIRSF033096">
    <property type="entry name" value="PPPtase_5"/>
    <property type="match status" value="1"/>
</dbReference>
<keyword evidence="3" id="KW-0479">Metal-binding</keyword>
<keyword evidence="6" id="KW-0464">Manganese</keyword>
<evidence type="ECO:0000256" key="11">
    <source>
        <dbReference type="RuleBase" id="RU004273"/>
    </source>
</evidence>
<evidence type="ECO:0000256" key="7">
    <source>
        <dbReference type="ARBA" id="ARBA00047761"/>
    </source>
</evidence>
<dbReference type="InterPro" id="IPR029052">
    <property type="entry name" value="Metallo-depent_PP-like"/>
</dbReference>
<comment type="cofactor">
    <cofactor evidence="1">
        <name>Mn(2+)</name>
        <dbReference type="ChEBI" id="CHEBI:29035"/>
    </cofactor>
</comment>
<evidence type="ECO:0000256" key="8">
    <source>
        <dbReference type="ARBA" id="ARBA00048336"/>
    </source>
</evidence>
<keyword evidence="4 11" id="KW-0378">Hydrolase</keyword>
<dbReference type="PROSITE" id="PS00125">
    <property type="entry name" value="SER_THR_PHOSPHATASE"/>
    <property type="match status" value="1"/>
</dbReference>
<sequence>MTDSSSFDVDKIISQLLSVRTNRPGKEVKLSRDSIHALLDHVTNVFLEQPTLLEISAPVTICGDIHGQFSDLLLLLDMGGFPPHTSYLFLGDYVDRGRNSVEVICLLFAYKLKYPEKIFLLRGNHEEQSVNINYGFYDECKRRYNVALWRKFNEVFNCLPLAAAVDDKIFCCHGGLSPELHTLDDVRRIARPTEIPEEGGLISDLVWADPNPDPAMKGWHFNDVRGTSYFFGSDTVEKFLNDNDLQIVCRAHDVAQDGYRFYTKRQLVTIFSAPNYAGIYFNSGAIMTVSEDLECAFKILKPTVRKLNYRNNDEMGFHTLTGRSYSDTSLDIGSERTLTKGTHMKIKLNETLKSSSDYLELPIFRSRSQSMVN</sequence>